<dbReference type="InterPro" id="IPR058625">
    <property type="entry name" value="MdtA-like_BSH"/>
</dbReference>
<keyword evidence="4" id="KW-0732">Signal</keyword>
<dbReference type="PANTHER" id="PTHR30469">
    <property type="entry name" value="MULTIDRUG RESISTANCE PROTEIN MDTA"/>
    <property type="match status" value="1"/>
</dbReference>
<keyword evidence="10" id="KW-1185">Reference proteome</keyword>
<dbReference type="EMBL" id="CP136921">
    <property type="protein sequence ID" value="WOO33266.1"/>
    <property type="molecule type" value="Genomic_DNA"/>
</dbReference>
<dbReference type="Gene3D" id="2.40.30.170">
    <property type="match status" value="1"/>
</dbReference>
<comment type="subcellular location">
    <subcellularLocation>
        <location evidence="1">Cell envelope</location>
    </subcellularLocation>
</comment>
<feature type="signal peptide" evidence="4">
    <location>
        <begin position="1"/>
        <end position="23"/>
    </location>
</feature>
<dbReference type="NCBIfam" id="TIGR01730">
    <property type="entry name" value="RND_mfp"/>
    <property type="match status" value="1"/>
</dbReference>
<comment type="similarity">
    <text evidence="2">Belongs to the membrane fusion protein (MFP) (TC 8.A.1) family.</text>
</comment>
<dbReference type="SUPFAM" id="SSF111369">
    <property type="entry name" value="HlyD-like secretion proteins"/>
    <property type="match status" value="1"/>
</dbReference>
<dbReference type="PANTHER" id="PTHR30469:SF38">
    <property type="entry name" value="HLYD FAMILY SECRETION PROTEIN"/>
    <property type="match status" value="1"/>
</dbReference>
<dbReference type="InterPro" id="IPR006143">
    <property type="entry name" value="RND_pump_MFP"/>
</dbReference>
<proteinExistence type="inferred from homology"/>
<dbReference type="Pfam" id="PF25876">
    <property type="entry name" value="HH_MFP_RND"/>
    <property type="match status" value="1"/>
</dbReference>
<dbReference type="Gene3D" id="2.40.50.100">
    <property type="match status" value="1"/>
</dbReference>
<evidence type="ECO:0000256" key="3">
    <source>
        <dbReference type="ARBA" id="ARBA00022448"/>
    </source>
</evidence>
<evidence type="ECO:0000259" key="7">
    <source>
        <dbReference type="Pfam" id="PF25954"/>
    </source>
</evidence>
<evidence type="ECO:0000256" key="4">
    <source>
        <dbReference type="SAM" id="SignalP"/>
    </source>
</evidence>
<sequence>MSLAPWVLSVLTVGLAAQAHVHASEAAAAPGYYTVQATGSTGWSSMDAKVEAVRETLLAAQVPGAIVALPVKAGDAVKAGQELARIDARMASQGAAASSAQVAAAQAGLNVATKEYERQKQLFAKRYISQAALDGAEAQWRAAQAQVTALQAQAGVAATQTGLHSVRAPYSGIVSSVPVNLGDMAMPGRPLLSLYDPAALRLTAQLTQDQARQLRSGVQVEIPGLTVQRLSIAASQIQLLPTADPLSHTVAVRVQLPANQQGAMPGMFARLWWQGDAADAAQRVLIPSTAVVRRAEMTGVYVQGDNGKPQLRQVRLGLPQGDMVEVLSGLRVGDQVAVEPQAAARVR</sequence>
<dbReference type="Gene3D" id="2.40.420.20">
    <property type="match status" value="1"/>
</dbReference>
<evidence type="ECO:0000256" key="2">
    <source>
        <dbReference type="ARBA" id="ARBA00009477"/>
    </source>
</evidence>
<feature type="domain" description="Multidrug resistance protein MdtA-like barrel-sandwich hybrid" evidence="6">
    <location>
        <begin position="59"/>
        <end position="189"/>
    </location>
</feature>
<organism evidence="9 10">
    <name type="scientific">Diaphorobacter limosus</name>
    <dbReference type="NCBI Taxonomy" id="3036128"/>
    <lineage>
        <taxon>Bacteria</taxon>
        <taxon>Pseudomonadati</taxon>
        <taxon>Pseudomonadota</taxon>
        <taxon>Betaproteobacteria</taxon>
        <taxon>Burkholderiales</taxon>
        <taxon>Comamonadaceae</taxon>
        <taxon>Diaphorobacter</taxon>
    </lineage>
</organism>
<feature type="domain" description="Multidrug resistance protein MdtA-like C-terminal permuted SH3" evidence="8">
    <location>
        <begin position="284"/>
        <end position="339"/>
    </location>
</feature>
<accession>A0ABZ0J7F7</accession>
<evidence type="ECO:0000259" key="8">
    <source>
        <dbReference type="Pfam" id="PF25967"/>
    </source>
</evidence>
<dbReference type="Proteomes" id="UP001303211">
    <property type="component" value="Chromosome"/>
</dbReference>
<feature type="domain" description="CusB-like beta-barrel" evidence="7">
    <location>
        <begin position="202"/>
        <end position="275"/>
    </location>
</feature>
<feature type="domain" description="Multidrug resistance protein MdtA-like alpha-helical hairpin" evidence="5">
    <location>
        <begin position="99"/>
        <end position="161"/>
    </location>
</feature>
<dbReference type="InterPro" id="IPR058627">
    <property type="entry name" value="MdtA-like_C"/>
</dbReference>
<evidence type="ECO:0000256" key="1">
    <source>
        <dbReference type="ARBA" id="ARBA00004196"/>
    </source>
</evidence>
<reference evidence="9 10" key="1">
    <citation type="submission" date="2023-03" db="EMBL/GenBank/DDBJ databases">
        <title>Diaphorobacter basophil sp. nov., isolated from a sewage-treatment plant.</title>
        <authorList>
            <person name="Yang K."/>
        </authorList>
    </citation>
    <scope>NUCLEOTIDE SEQUENCE [LARGE SCALE GENOMIC DNA]</scope>
    <source>
        <strain evidence="9 10">Y-1</strain>
    </source>
</reference>
<name>A0ABZ0J7F7_9BURK</name>
<dbReference type="Pfam" id="PF25917">
    <property type="entry name" value="BSH_RND"/>
    <property type="match status" value="1"/>
</dbReference>
<protein>
    <submittedName>
        <fullName evidence="9">Efflux RND transporter periplasmic adaptor subunit</fullName>
    </submittedName>
</protein>
<evidence type="ECO:0000259" key="5">
    <source>
        <dbReference type="Pfam" id="PF25876"/>
    </source>
</evidence>
<dbReference type="RefSeq" id="WP_317702633.1">
    <property type="nucleotide sequence ID" value="NZ_CP136921.1"/>
</dbReference>
<evidence type="ECO:0000259" key="6">
    <source>
        <dbReference type="Pfam" id="PF25917"/>
    </source>
</evidence>
<dbReference type="InterPro" id="IPR058624">
    <property type="entry name" value="MdtA-like_HH"/>
</dbReference>
<evidence type="ECO:0000313" key="9">
    <source>
        <dbReference type="EMBL" id="WOO33266.1"/>
    </source>
</evidence>
<dbReference type="InterPro" id="IPR058792">
    <property type="entry name" value="Beta-barrel_RND_2"/>
</dbReference>
<gene>
    <name evidence="9" type="ORF">P4826_04050</name>
</gene>
<dbReference type="Gene3D" id="1.10.287.470">
    <property type="entry name" value="Helix hairpin bin"/>
    <property type="match status" value="1"/>
</dbReference>
<keyword evidence="3" id="KW-0813">Transport</keyword>
<dbReference type="Pfam" id="PF25954">
    <property type="entry name" value="Beta-barrel_RND_2"/>
    <property type="match status" value="1"/>
</dbReference>
<evidence type="ECO:0000313" key="10">
    <source>
        <dbReference type="Proteomes" id="UP001303211"/>
    </source>
</evidence>
<dbReference type="Pfam" id="PF25967">
    <property type="entry name" value="RND-MFP_C"/>
    <property type="match status" value="1"/>
</dbReference>
<feature type="chain" id="PRO_5046960019" evidence="4">
    <location>
        <begin position="24"/>
        <end position="347"/>
    </location>
</feature>